<feature type="region of interest" description="Disordered" evidence="1">
    <location>
        <begin position="407"/>
        <end position="444"/>
    </location>
</feature>
<feature type="compositionally biased region" description="Basic and acidic residues" evidence="1">
    <location>
        <begin position="426"/>
        <end position="437"/>
    </location>
</feature>
<proteinExistence type="predicted"/>
<evidence type="ECO:0000313" key="2">
    <source>
        <dbReference type="EMBL" id="CDW84993.1"/>
    </source>
</evidence>
<sequence>MDNNGSSPERLKEMRLIKEAMSDDNFRKIFMKGYKTLHTSPARNNSKEVEKILQRQIIQTDEHEYFQKRIKNQKTKSIDISFPNTMRISSNIERESIYNIRNLLRQNRIFHNTFKPNLETIGTKKFLNGVYSPNQPDSKDEIMIAIQDYAFKTGNYKDQSVKLYEIFNREELSKTPKEEEPLNDGQIPIFMQTSPKQVTAKLMKDLRENALLFGFKKMTAQKLIEIRDYVDSRMELWEPDLNQSLELQVKKIEELLNDGYTFEINDKLKNDKNFQRIVAKLLTKKDSKSSHNASFINHSPSVSTNLNSGIVLPSINTKGNQNYSGFNTSMSKDYPNVNSNSISVSFRDQDELNQDLKIGISTIQSSVLRGGDQNQTLTIEDQSVMVTLRDSEIGQASTTHINPFKKREIRSLSKLKPKSQNNSPIKLEKIRTRDRGETPQLSPEQELKSKNFKIKKFELKQIIEQCSPREREELIGIGAQIEKIKEEYDGENEEISRCLDIYQEQLLVGLSDNKLQNIAQIQENKRIQESDNYDNFLSPEIIAQLKSSDKKRIQTLIKSKKKKLWKPNRLELNRTVKNMIDKSEVQ</sequence>
<reference evidence="2 3" key="1">
    <citation type="submission" date="2014-06" db="EMBL/GenBank/DDBJ databases">
        <authorList>
            <person name="Swart Estienne"/>
        </authorList>
    </citation>
    <scope>NUCLEOTIDE SEQUENCE [LARGE SCALE GENOMIC DNA]</scope>
    <source>
        <strain evidence="2 3">130c</strain>
    </source>
</reference>
<name>A0A078AW32_STYLE</name>
<gene>
    <name evidence="2" type="primary">Contig8824.g9424</name>
    <name evidence="2" type="ORF">STYLEM_14063</name>
</gene>
<evidence type="ECO:0000256" key="1">
    <source>
        <dbReference type="SAM" id="MobiDB-lite"/>
    </source>
</evidence>
<dbReference type="InParanoid" id="A0A078AW32"/>
<dbReference type="Proteomes" id="UP000039865">
    <property type="component" value="Unassembled WGS sequence"/>
</dbReference>
<evidence type="ECO:0000313" key="3">
    <source>
        <dbReference type="Proteomes" id="UP000039865"/>
    </source>
</evidence>
<dbReference type="EMBL" id="CCKQ01013345">
    <property type="protein sequence ID" value="CDW84993.1"/>
    <property type="molecule type" value="Genomic_DNA"/>
</dbReference>
<dbReference type="AlphaFoldDB" id="A0A078AW32"/>
<organism evidence="2 3">
    <name type="scientific">Stylonychia lemnae</name>
    <name type="common">Ciliate</name>
    <dbReference type="NCBI Taxonomy" id="5949"/>
    <lineage>
        <taxon>Eukaryota</taxon>
        <taxon>Sar</taxon>
        <taxon>Alveolata</taxon>
        <taxon>Ciliophora</taxon>
        <taxon>Intramacronucleata</taxon>
        <taxon>Spirotrichea</taxon>
        <taxon>Stichotrichia</taxon>
        <taxon>Sporadotrichida</taxon>
        <taxon>Oxytrichidae</taxon>
        <taxon>Stylonychinae</taxon>
        <taxon>Stylonychia</taxon>
    </lineage>
</organism>
<keyword evidence="3" id="KW-1185">Reference proteome</keyword>
<accession>A0A078AW32</accession>
<protein>
    <submittedName>
        <fullName evidence="2">Uncharacterized protein</fullName>
    </submittedName>
</protein>